<dbReference type="GO" id="GO:0016829">
    <property type="term" value="F:lyase activity"/>
    <property type="evidence" value="ECO:0007669"/>
    <property type="project" value="UniProtKB-KW"/>
</dbReference>
<dbReference type="GeneID" id="93129544"/>
<name>A0A892I3G3_9BURK</name>
<protein>
    <submittedName>
        <fullName evidence="1">Isocitrate lyase/phosphoenolpyruvate mutase family protein</fullName>
    </submittedName>
</protein>
<reference evidence="1 2" key="1">
    <citation type="submission" date="2021-02" db="EMBL/GenBank/DDBJ databases">
        <title>FDA dAtabase for Regulatory Grade micrObial Sequences (FDA-ARGOS): Supporting development and validation of Infectious Disease Dx tests.</title>
        <authorList>
            <person name="Minogue T."/>
            <person name="Wolcott M."/>
            <person name="Wasieloski L."/>
            <person name="Aguilar W."/>
            <person name="Moore D."/>
            <person name="Jaissle J."/>
            <person name="Tallon L."/>
            <person name="Sadzewicz L."/>
            <person name="Zhao X."/>
            <person name="Boylan J."/>
            <person name="Ott S."/>
            <person name="Bowen H."/>
            <person name="Vavikolanu K."/>
            <person name="Mehta A."/>
            <person name="Aluvathingal J."/>
            <person name="Nadendla S."/>
            <person name="Yan Y."/>
            <person name="Sichtig H."/>
        </authorList>
    </citation>
    <scope>NUCLEOTIDE SEQUENCE [LARGE SCALE GENOMIC DNA]</scope>
    <source>
        <strain evidence="1 2">FDAARGOS_1272</strain>
    </source>
</reference>
<keyword evidence="2" id="KW-1185">Reference proteome</keyword>
<dbReference type="InterPro" id="IPR015813">
    <property type="entry name" value="Pyrv/PenolPyrv_kinase-like_dom"/>
</dbReference>
<dbReference type="AlphaFoldDB" id="A0A892I3G3"/>
<proteinExistence type="predicted"/>
<evidence type="ECO:0000313" key="2">
    <source>
        <dbReference type="Proteomes" id="UP000625568"/>
    </source>
</evidence>
<dbReference type="EMBL" id="CP069483">
    <property type="protein sequence ID" value="QRO79653.1"/>
    <property type="molecule type" value="Genomic_DNA"/>
</dbReference>
<dbReference type="Proteomes" id="UP000625568">
    <property type="component" value="Chromosome 2"/>
</dbReference>
<dbReference type="Gene3D" id="6.10.250.2750">
    <property type="match status" value="1"/>
</dbReference>
<evidence type="ECO:0000313" key="1">
    <source>
        <dbReference type="EMBL" id="QRO79653.1"/>
    </source>
</evidence>
<organism evidence="1 2">
    <name type="scientific">Burkholderia dolosa</name>
    <dbReference type="NCBI Taxonomy" id="152500"/>
    <lineage>
        <taxon>Bacteria</taxon>
        <taxon>Pseudomonadati</taxon>
        <taxon>Pseudomonadota</taxon>
        <taxon>Betaproteobacteria</taxon>
        <taxon>Burkholderiales</taxon>
        <taxon>Burkholderiaceae</taxon>
        <taxon>Burkholderia</taxon>
        <taxon>Burkholderia cepacia complex</taxon>
    </lineage>
</organism>
<keyword evidence="1" id="KW-0456">Lyase</keyword>
<dbReference type="Pfam" id="PF13714">
    <property type="entry name" value="PEP_mutase"/>
    <property type="match status" value="1"/>
</dbReference>
<dbReference type="InterPro" id="IPR040442">
    <property type="entry name" value="Pyrv_kinase-like_dom_sf"/>
</dbReference>
<dbReference type="PANTHER" id="PTHR42905:SF16">
    <property type="entry name" value="CARBOXYPHOSPHONOENOLPYRUVATE PHOSPHONOMUTASE-LIKE PROTEIN (AFU_ORTHOLOGUE AFUA_5G07230)"/>
    <property type="match status" value="1"/>
</dbReference>
<dbReference type="PANTHER" id="PTHR42905">
    <property type="entry name" value="PHOSPHOENOLPYRUVATE CARBOXYLASE"/>
    <property type="match status" value="1"/>
</dbReference>
<dbReference type="CDD" id="cd00377">
    <property type="entry name" value="ICL_PEPM"/>
    <property type="match status" value="1"/>
</dbReference>
<dbReference type="RefSeq" id="WP_035974438.1">
    <property type="nucleotide sequence ID" value="NZ_CABVPR010000065.1"/>
</dbReference>
<gene>
    <name evidence="1" type="ORF">I6K02_24300</name>
</gene>
<dbReference type="SUPFAM" id="SSF51621">
    <property type="entry name" value="Phosphoenolpyruvate/pyruvate domain"/>
    <property type="match status" value="1"/>
</dbReference>
<dbReference type="Gene3D" id="3.20.20.60">
    <property type="entry name" value="Phosphoenolpyruvate-binding domains"/>
    <property type="match status" value="1"/>
</dbReference>
<sequence>MSESDTQLRHAEAFRALHARSGAFVIPNPWDAGTARLLAMAGFEALATTSAGFAYSKGLPDNAIDRDAMLAHIAEIVAAGGLPVSADLENGFGDAPQTVAETIRLAAEAGAVGGSIEDATGRADAPIYPHDEAVERISAAVAAARALPYPFTLTARCENYLHGRRDLADTIARLVAYRDAGADVLYAPGLTDPDDIAAVTRAVDAPVNVVMGLQGGLLSVDALAALGVKRVSVGGALARAALGAFLRAATEIARDGTFTFAQAAVPGRDLDRWFAAPDNPPIRVPR</sequence>
<accession>A0A892I3G3</accession>
<keyword evidence="1" id="KW-0670">Pyruvate</keyword>
<dbReference type="InterPro" id="IPR039556">
    <property type="entry name" value="ICL/PEPM"/>
</dbReference>